<organism evidence="1 2">
    <name type="scientific">Macrostomum lignano</name>
    <dbReference type="NCBI Taxonomy" id="282301"/>
    <lineage>
        <taxon>Eukaryota</taxon>
        <taxon>Metazoa</taxon>
        <taxon>Spiralia</taxon>
        <taxon>Lophotrochozoa</taxon>
        <taxon>Platyhelminthes</taxon>
        <taxon>Rhabditophora</taxon>
        <taxon>Macrostomorpha</taxon>
        <taxon>Macrostomida</taxon>
        <taxon>Macrostomidae</taxon>
        <taxon>Macrostomum</taxon>
    </lineage>
</organism>
<accession>A0A267DXC7</accession>
<feature type="non-terminal residue" evidence="1">
    <location>
        <position position="1"/>
    </location>
</feature>
<evidence type="ECO:0000313" key="1">
    <source>
        <dbReference type="EMBL" id="PAA53951.1"/>
    </source>
</evidence>
<evidence type="ECO:0000313" key="2">
    <source>
        <dbReference type="Proteomes" id="UP000215902"/>
    </source>
</evidence>
<proteinExistence type="predicted"/>
<name>A0A267DXC7_9PLAT</name>
<sequence length="74" mass="7478">GSSTASAKASIESAGARLRAMSAALLRCTPEARAYAACVVQRQEESASAAGGRPGVCSAEFALLKSCMADKAKK</sequence>
<gene>
    <name evidence="1" type="ORF">BOX15_Mlig034173g1</name>
</gene>
<keyword evidence="2" id="KW-1185">Reference proteome</keyword>
<dbReference type="Proteomes" id="UP000215902">
    <property type="component" value="Unassembled WGS sequence"/>
</dbReference>
<dbReference type="EMBL" id="NIVC01002996">
    <property type="protein sequence ID" value="PAA53951.1"/>
    <property type="molecule type" value="Genomic_DNA"/>
</dbReference>
<dbReference type="AlphaFoldDB" id="A0A267DXC7"/>
<comment type="caution">
    <text evidence="1">The sequence shown here is derived from an EMBL/GenBank/DDBJ whole genome shotgun (WGS) entry which is preliminary data.</text>
</comment>
<reference evidence="1 2" key="1">
    <citation type="submission" date="2017-06" db="EMBL/GenBank/DDBJ databases">
        <title>A platform for efficient transgenesis in Macrostomum lignano, a flatworm model organism for stem cell research.</title>
        <authorList>
            <person name="Berezikov E."/>
        </authorList>
    </citation>
    <scope>NUCLEOTIDE SEQUENCE [LARGE SCALE GENOMIC DNA]</scope>
    <source>
        <strain evidence="1">DV1</strain>
        <tissue evidence="1">Whole organism</tissue>
    </source>
</reference>
<protein>
    <submittedName>
        <fullName evidence="1">Uncharacterized protein</fullName>
    </submittedName>
</protein>